<evidence type="ECO:0000313" key="25">
    <source>
        <dbReference type="Ensembl" id="ENSPREP00000024006.1"/>
    </source>
</evidence>
<dbReference type="Proteomes" id="UP000242638">
    <property type="component" value="Unassembled WGS sequence"/>
</dbReference>
<dbReference type="OMA" id="TSHNIRT"/>
<evidence type="ECO:0000256" key="10">
    <source>
        <dbReference type="ARBA" id="ARBA00022989"/>
    </source>
</evidence>
<keyword evidence="5" id="KW-0964">Secreted</keyword>
<protein>
    <recommendedName>
        <fullName evidence="16">CMP-N-acetylneuraminate-beta-galactosamide-alpha-2,3-sialyltransferase 1</fullName>
        <ecNumber evidence="15">2.4.3.4</ecNumber>
    </recommendedName>
    <alternativeName>
        <fullName evidence="22">Gal-NAc6S</fullName>
    </alternativeName>
    <alternativeName>
        <fullName evidence="20">Gal-beta-1,3-GalNAc-alpha-2,3-sialyltransferase</fullName>
    </alternativeName>
    <alternativeName>
        <fullName evidence="18">ST3Gal I</fullName>
    </alternativeName>
    <alternativeName>
        <fullName evidence="19">ST3GalA.1</fullName>
    </alternativeName>
    <alternativeName>
        <fullName evidence="17">ST3O</fullName>
    </alternativeName>
    <alternativeName>
        <fullName evidence="21">Sialyltransferase 4A</fullName>
    </alternativeName>
</protein>
<evidence type="ECO:0000256" key="18">
    <source>
        <dbReference type="ARBA" id="ARBA00041997"/>
    </source>
</evidence>
<evidence type="ECO:0000256" key="3">
    <source>
        <dbReference type="ARBA" id="ARBA00004922"/>
    </source>
</evidence>
<evidence type="ECO:0000256" key="23">
    <source>
        <dbReference type="PIRSR" id="PIRSR005557-2"/>
    </source>
</evidence>
<reference evidence="26" key="1">
    <citation type="submission" date="2013-11" db="EMBL/GenBank/DDBJ databases">
        <title>The genomic landscape of the Guanapo guppy.</title>
        <authorList>
            <person name="Kuenstner A."/>
            <person name="Dreyer C."/>
        </authorList>
    </citation>
    <scope>NUCLEOTIDE SEQUENCE</scope>
    <source>
        <strain evidence="26">Guanapo</strain>
    </source>
</reference>
<dbReference type="GO" id="GO:0097503">
    <property type="term" value="P:sialylation"/>
    <property type="evidence" value="ECO:0007669"/>
    <property type="project" value="TreeGrafter"/>
</dbReference>
<keyword evidence="11" id="KW-0333">Golgi apparatus</keyword>
<dbReference type="InterPro" id="IPR012163">
    <property type="entry name" value="Sialyl_trans"/>
</dbReference>
<evidence type="ECO:0000256" key="17">
    <source>
        <dbReference type="ARBA" id="ARBA00041507"/>
    </source>
</evidence>
<reference evidence="25" key="2">
    <citation type="submission" date="2025-08" db="UniProtKB">
        <authorList>
            <consortium name="Ensembl"/>
        </authorList>
    </citation>
    <scope>IDENTIFICATION</scope>
    <source>
        <strain evidence="25">Guanapo</strain>
    </source>
</reference>
<evidence type="ECO:0000256" key="19">
    <source>
        <dbReference type="ARBA" id="ARBA00042022"/>
    </source>
</evidence>
<proteinExistence type="inferred from homology"/>
<evidence type="ECO:0000256" key="12">
    <source>
        <dbReference type="ARBA" id="ARBA00023136"/>
    </source>
</evidence>
<keyword evidence="6" id="KW-0328">Glycosyltransferase</keyword>
<evidence type="ECO:0000256" key="8">
    <source>
        <dbReference type="ARBA" id="ARBA00022692"/>
    </source>
</evidence>
<keyword evidence="14" id="KW-0325">Glycoprotein</keyword>
<evidence type="ECO:0000256" key="13">
    <source>
        <dbReference type="ARBA" id="ARBA00023157"/>
    </source>
</evidence>
<evidence type="ECO:0000256" key="21">
    <source>
        <dbReference type="ARBA" id="ARBA00042682"/>
    </source>
</evidence>
<keyword evidence="26" id="KW-1185">Reference proteome</keyword>
<feature type="signal peptide" evidence="24">
    <location>
        <begin position="1"/>
        <end position="22"/>
    </location>
</feature>
<evidence type="ECO:0000313" key="26">
    <source>
        <dbReference type="Proteomes" id="UP000242638"/>
    </source>
</evidence>
<evidence type="ECO:0000256" key="22">
    <source>
        <dbReference type="ARBA" id="ARBA00042991"/>
    </source>
</evidence>
<feature type="disulfide bond" evidence="23">
    <location>
        <begin position="119"/>
        <end position="250"/>
    </location>
</feature>
<dbReference type="InterPro" id="IPR038578">
    <property type="entry name" value="GT29-like_sf"/>
</dbReference>
<keyword evidence="24" id="KW-0732">Signal</keyword>
<evidence type="ECO:0000256" key="4">
    <source>
        <dbReference type="ARBA" id="ARBA00006003"/>
    </source>
</evidence>
<comment type="pathway">
    <text evidence="3">Protein modification; protein glycosylation.</text>
</comment>
<evidence type="ECO:0000256" key="7">
    <source>
        <dbReference type="ARBA" id="ARBA00022679"/>
    </source>
</evidence>
<evidence type="ECO:0000256" key="24">
    <source>
        <dbReference type="SAM" id="SignalP"/>
    </source>
</evidence>
<evidence type="ECO:0000256" key="15">
    <source>
        <dbReference type="ARBA" id="ARBA00039107"/>
    </source>
</evidence>
<accession>A0A3P9PQ64</accession>
<name>A0A3P9PQ64_POERE</name>
<evidence type="ECO:0000256" key="1">
    <source>
        <dbReference type="ARBA" id="ARBA00004447"/>
    </source>
</evidence>
<evidence type="ECO:0000256" key="20">
    <source>
        <dbReference type="ARBA" id="ARBA00042448"/>
    </source>
</evidence>
<dbReference type="GO" id="GO:0005576">
    <property type="term" value="C:extracellular region"/>
    <property type="evidence" value="ECO:0007669"/>
    <property type="project" value="UniProtKB-SubCell"/>
</dbReference>
<organism evidence="25 26">
    <name type="scientific">Poecilia reticulata</name>
    <name type="common">Guppy</name>
    <name type="synonym">Acanthophacelus reticulatus</name>
    <dbReference type="NCBI Taxonomy" id="8081"/>
    <lineage>
        <taxon>Eukaryota</taxon>
        <taxon>Metazoa</taxon>
        <taxon>Chordata</taxon>
        <taxon>Craniata</taxon>
        <taxon>Vertebrata</taxon>
        <taxon>Euteleostomi</taxon>
        <taxon>Actinopterygii</taxon>
        <taxon>Neopterygii</taxon>
        <taxon>Teleostei</taxon>
        <taxon>Neoteleostei</taxon>
        <taxon>Acanthomorphata</taxon>
        <taxon>Ovalentaria</taxon>
        <taxon>Atherinomorphae</taxon>
        <taxon>Cyprinodontiformes</taxon>
        <taxon>Poeciliidae</taxon>
        <taxon>Poeciliinae</taxon>
        <taxon>Poecilia</taxon>
    </lineage>
</organism>
<dbReference type="Gene3D" id="3.90.1480.20">
    <property type="entry name" value="Glycosyl transferase family 29"/>
    <property type="match status" value="1"/>
</dbReference>
<dbReference type="GeneTree" id="ENSGT00940000154725"/>
<comment type="similarity">
    <text evidence="4">Belongs to the glycosyltransferase 29 family.</text>
</comment>
<keyword evidence="8" id="KW-0812">Transmembrane</keyword>
<keyword evidence="7" id="KW-0808">Transferase</keyword>
<feature type="chain" id="PRO_5018251410" description="CMP-N-acetylneuraminate-beta-galactosamide-alpha-2,3-sialyltransferase 1" evidence="24">
    <location>
        <begin position="23"/>
        <end position="307"/>
    </location>
</feature>
<evidence type="ECO:0000256" key="9">
    <source>
        <dbReference type="ARBA" id="ARBA00022968"/>
    </source>
</evidence>
<keyword evidence="13" id="KW-1015">Disulfide bond</keyword>
<dbReference type="PANTHER" id="PTHR46032:SF6">
    <property type="entry name" value="CMP-N-ACETYLNEURAMINATE-BETA-GALACTOSAMIDE-ALPHA-2,3-SIALYLTRANSFERASE 1"/>
    <property type="match status" value="1"/>
</dbReference>
<dbReference type="InterPro" id="IPR001675">
    <property type="entry name" value="Glyco_trans_29"/>
</dbReference>
<dbReference type="AlphaFoldDB" id="A0A3P9PQ64"/>
<keyword evidence="10" id="KW-1133">Transmembrane helix</keyword>
<dbReference type="GO" id="GO:0003836">
    <property type="term" value="F:beta-galactoside (CMP) alpha-2,3-sialyltransferase activity"/>
    <property type="evidence" value="ECO:0007669"/>
    <property type="project" value="UniProtKB-EC"/>
</dbReference>
<keyword evidence="12" id="KW-0472">Membrane</keyword>
<dbReference type="Pfam" id="PF00777">
    <property type="entry name" value="Glyco_transf_29"/>
    <property type="match status" value="1"/>
</dbReference>
<dbReference type="EC" id="2.4.3.4" evidence="15"/>
<dbReference type="FunFam" id="3.90.1480.20:FF:000015">
    <property type="entry name" value="Lactosylceramide alpha-2,3-sialyltransferase"/>
    <property type="match status" value="1"/>
</dbReference>
<dbReference type="PIRSF" id="PIRSF005557">
    <property type="entry name" value="Sialyl_trans"/>
    <property type="match status" value="1"/>
</dbReference>
<evidence type="ECO:0000256" key="6">
    <source>
        <dbReference type="ARBA" id="ARBA00022676"/>
    </source>
</evidence>
<dbReference type="PANTHER" id="PTHR46032">
    <property type="entry name" value="ALPHA-2,3-SIALYLTRANSFERASE ST3GAL I ISOFORM X1"/>
    <property type="match status" value="1"/>
</dbReference>
<evidence type="ECO:0000256" key="16">
    <source>
        <dbReference type="ARBA" id="ARBA00040101"/>
    </source>
</evidence>
<dbReference type="Ensembl" id="ENSPRET00000024251.1">
    <property type="protein sequence ID" value="ENSPREP00000024006.1"/>
    <property type="gene ID" value="ENSPREG00000016190.1"/>
</dbReference>
<keyword evidence="9" id="KW-0735">Signal-anchor</keyword>
<sequence>MTFKLKLLIFLFFMAAVSVLWSSDFSRKLQLQLKNQSTCPCERCFSKNDVLLRKHMRRSIEPFLTANTKLSEEDFKWWKHFQNERRNYSYYNATVHKLFQIFPPVPDLKGPSSNKCRTCAVVGNSVNLKGSHYGPLIDFQDIVIRMNFAKIKGYENDVGTRTTHRVMYPESAVDLDNSTHLVLFPFKILDIEWAIKATTSTEIPQPGFFWQQVMVVNPAFMKYSHVVWLGKKGRYPSTGFMTFILALHICDEIHVFGYGADHKGNWSHYFEVLKNKKLRTGQHPGQHEYNILKQMAEEKTIQFYTGR</sequence>
<comment type="subcellular location">
    <subcellularLocation>
        <location evidence="1">Golgi apparatus</location>
        <location evidence="1">Golgi stack membrane</location>
        <topology evidence="1">Single-pass type II membrane protein</topology>
    </subcellularLocation>
    <subcellularLocation>
        <location evidence="2">Secreted</location>
    </subcellularLocation>
</comment>
<reference evidence="25" key="3">
    <citation type="submission" date="2025-09" db="UniProtKB">
        <authorList>
            <consortium name="Ensembl"/>
        </authorList>
    </citation>
    <scope>IDENTIFICATION</scope>
    <source>
        <strain evidence="25">Guanapo</strain>
    </source>
</reference>
<evidence type="ECO:0000256" key="14">
    <source>
        <dbReference type="ARBA" id="ARBA00023180"/>
    </source>
</evidence>
<dbReference type="InterPro" id="IPR051757">
    <property type="entry name" value="Beta-gal_alpha2-3_sialyltrans"/>
</dbReference>
<evidence type="ECO:0000256" key="5">
    <source>
        <dbReference type="ARBA" id="ARBA00022525"/>
    </source>
</evidence>
<evidence type="ECO:0000256" key="2">
    <source>
        <dbReference type="ARBA" id="ARBA00004613"/>
    </source>
</evidence>
<evidence type="ECO:0000256" key="11">
    <source>
        <dbReference type="ARBA" id="ARBA00023034"/>
    </source>
</evidence>
<dbReference type="GO" id="GO:0032580">
    <property type="term" value="C:Golgi cisterna membrane"/>
    <property type="evidence" value="ECO:0007669"/>
    <property type="project" value="UniProtKB-SubCell"/>
</dbReference>
<dbReference type="GO" id="GO:1901137">
    <property type="term" value="P:carbohydrate derivative biosynthetic process"/>
    <property type="evidence" value="ECO:0007669"/>
    <property type="project" value="UniProtKB-ARBA"/>
</dbReference>